<protein>
    <recommendedName>
        <fullName evidence="10">Serine carboxypeptidase S28</fullName>
    </recommendedName>
</protein>
<dbReference type="VEuPathDB" id="TriTrypDB:BCY84_18266"/>
<accession>A0A7J6Y1D0</accession>
<evidence type="ECO:0000256" key="5">
    <source>
        <dbReference type="ARBA" id="ARBA00023180"/>
    </source>
</evidence>
<evidence type="ECO:0000256" key="2">
    <source>
        <dbReference type="ARBA" id="ARBA00022670"/>
    </source>
</evidence>
<evidence type="ECO:0000256" key="4">
    <source>
        <dbReference type="ARBA" id="ARBA00022801"/>
    </source>
</evidence>
<keyword evidence="3 7" id="KW-0732">Signal</keyword>
<dbReference type="Gene3D" id="3.40.50.1820">
    <property type="entry name" value="alpha/beta hydrolase"/>
    <property type="match status" value="1"/>
</dbReference>
<dbReference type="AlphaFoldDB" id="A0A7J6Y1D0"/>
<reference evidence="8 9" key="1">
    <citation type="journal article" date="2019" name="Genome Biol. Evol.">
        <title>Nanopore Sequencing Significantly Improves Genome Assembly of the Protozoan Parasite Trypanosoma cruzi.</title>
        <authorList>
            <person name="Diaz-Viraque F."/>
            <person name="Pita S."/>
            <person name="Greif G."/>
            <person name="de Souza R.C.M."/>
            <person name="Iraola G."/>
            <person name="Robello C."/>
        </authorList>
    </citation>
    <scope>NUCLEOTIDE SEQUENCE [LARGE SCALE GENOMIC DNA]</scope>
    <source>
        <strain evidence="8 9">Berenice</strain>
    </source>
</reference>
<feature type="chain" id="PRO_5029443401" description="Serine carboxypeptidase S28" evidence="7">
    <location>
        <begin position="20"/>
        <end position="637"/>
    </location>
</feature>
<dbReference type="Gene3D" id="1.20.120.980">
    <property type="entry name" value="Serine carboxypeptidase S28, SKS domain"/>
    <property type="match status" value="1"/>
</dbReference>
<dbReference type="PANTHER" id="PTHR11010">
    <property type="entry name" value="PROTEASE S28 PRO-X CARBOXYPEPTIDASE-RELATED"/>
    <property type="match status" value="1"/>
</dbReference>
<proteinExistence type="inferred from homology"/>
<dbReference type="EMBL" id="JABDHM010000060">
    <property type="protein sequence ID" value="KAF5219938.1"/>
    <property type="molecule type" value="Genomic_DNA"/>
</dbReference>
<evidence type="ECO:0000256" key="6">
    <source>
        <dbReference type="SAM" id="Phobius"/>
    </source>
</evidence>
<evidence type="ECO:0000256" key="1">
    <source>
        <dbReference type="ARBA" id="ARBA00011079"/>
    </source>
</evidence>
<keyword evidence="5" id="KW-0325">Glycoprotein</keyword>
<dbReference type="Pfam" id="PF05577">
    <property type="entry name" value="Peptidase_S28"/>
    <property type="match status" value="1"/>
</dbReference>
<evidence type="ECO:0000256" key="3">
    <source>
        <dbReference type="ARBA" id="ARBA00022729"/>
    </source>
</evidence>
<dbReference type="InterPro" id="IPR042269">
    <property type="entry name" value="Ser_carbopepase_S28_SKS"/>
</dbReference>
<comment type="caution">
    <text evidence="8">The sequence shown here is derived from an EMBL/GenBank/DDBJ whole genome shotgun (WGS) entry which is preliminary data.</text>
</comment>
<name>A0A7J6Y1D0_TRYCR</name>
<dbReference type="VEuPathDB" id="TriTrypDB:ECC02_007057"/>
<dbReference type="PANTHER" id="PTHR11010:SF11">
    <property type="entry name" value="THYMUS-SPECIFIC SERINE PROTEASE"/>
    <property type="match status" value="1"/>
</dbReference>
<dbReference type="InterPro" id="IPR029058">
    <property type="entry name" value="AB_hydrolase_fold"/>
</dbReference>
<keyword evidence="6" id="KW-0812">Transmembrane</keyword>
<dbReference type="SUPFAM" id="SSF53474">
    <property type="entry name" value="alpha/beta-Hydrolases"/>
    <property type="match status" value="1"/>
</dbReference>
<keyword evidence="6" id="KW-1133">Transmembrane helix</keyword>
<organism evidence="8 9">
    <name type="scientific">Trypanosoma cruzi</name>
    <dbReference type="NCBI Taxonomy" id="5693"/>
    <lineage>
        <taxon>Eukaryota</taxon>
        <taxon>Discoba</taxon>
        <taxon>Euglenozoa</taxon>
        <taxon>Kinetoplastea</taxon>
        <taxon>Metakinetoplastina</taxon>
        <taxon>Trypanosomatida</taxon>
        <taxon>Trypanosomatidae</taxon>
        <taxon>Trypanosoma</taxon>
        <taxon>Schizotrypanum</taxon>
    </lineage>
</organism>
<evidence type="ECO:0000313" key="8">
    <source>
        <dbReference type="EMBL" id="KAF5219938.1"/>
    </source>
</evidence>
<feature type="signal peptide" evidence="7">
    <location>
        <begin position="1"/>
        <end position="19"/>
    </location>
</feature>
<dbReference type="Proteomes" id="UP000583944">
    <property type="component" value="Unassembled WGS sequence"/>
</dbReference>
<evidence type="ECO:0000313" key="9">
    <source>
        <dbReference type="Proteomes" id="UP000583944"/>
    </source>
</evidence>
<keyword evidence="4" id="KW-0378">Hydrolase</keyword>
<evidence type="ECO:0008006" key="10">
    <source>
        <dbReference type="Google" id="ProtNLM"/>
    </source>
</evidence>
<evidence type="ECO:0000256" key="7">
    <source>
        <dbReference type="SAM" id="SignalP"/>
    </source>
</evidence>
<dbReference type="InterPro" id="IPR008758">
    <property type="entry name" value="Peptidase_S28"/>
</dbReference>
<gene>
    <name evidence="8" type="ORF">ECC02_007057</name>
</gene>
<comment type="similarity">
    <text evidence="1">Belongs to the peptidase S28 family.</text>
</comment>
<dbReference type="GO" id="GO:0006508">
    <property type="term" value="P:proteolysis"/>
    <property type="evidence" value="ECO:0007669"/>
    <property type="project" value="UniProtKB-KW"/>
</dbReference>
<sequence length="637" mass="72592">MFFFLSIVLLFLASCGASGLLPLDVIPERLNRGELFCSPVGEGGGNLFDEEYFNKTPATFRQLVDHSKNGSSTFDQRYWVDYSAWNNSELAMLYIRIGSGDFTSPRGYPGMYGHERNMLLFTLEGRYYGKSLPFPLTETEKLKKYLNVDIALEDIRGFQKFVEEKLLQKKLRWLIVGGSYAGALAVWFKAKYPTAALAVWSSSAVVEAQFDFYGFDGRVKSAISPECVREIYSVQSLFSELWENETARVSFLNRFNIPHYFDKSGILYMMADAVAGAVQYGKKWKMCDLITQKNDMDIMGRFFNMINLIYGQSFTTSCIYSTECLSNSTMSNQWVGTGYAWFYQSCSELAFFQVGYYNGLRSLELNTEYFVNQCRSAFGDSVFPDVFRFNAKWGGKYPKASNVVATHGSSDPWIDSGVTRTNGPGYRVLIANCADCGRSGDLATPRPTDSEALQLQRDELALLLDTWMTSERVSYTFVLGGSFISRALLEKEKLMKAIQSDLHDFFDHSAEIHAFEFDSTSEKLTINFVFYANRMNKEHISSFSRNIRNNSSFLLATKKTLSNFGVEDEALVIAFERISTPIIDENPMNENEVIYLLRYMGFFLLFLISCAVIACKYRNQKNKNKNKKQFLFHNVKV</sequence>
<keyword evidence="2" id="KW-0645">Protease</keyword>
<dbReference type="GO" id="GO:0008239">
    <property type="term" value="F:dipeptidyl-peptidase activity"/>
    <property type="evidence" value="ECO:0007669"/>
    <property type="project" value="TreeGrafter"/>
</dbReference>
<dbReference type="GO" id="GO:0070008">
    <property type="term" value="F:serine-type exopeptidase activity"/>
    <property type="evidence" value="ECO:0007669"/>
    <property type="project" value="InterPro"/>
</dbReference>
<keyword evidence="6" id="KW-0472">Membrane</keyword>
<feature type="transmembrane region" description="Helical" evidence="6">
    <location>
        <begin position="596"/>
        <end position="617"/>
    </location>
</feature>